<protein>
    <submittedName>
        <fullName evidence="2">Thioredoxin-like associated protein 1</fullName>
    </submittedName>
</protein>
<sequence>MQGDPSWIGTQGEWKKGKKLVAQNCGIYMNKIKNAGVVCNRITELNMNSRKKIANIKSDSSQMKDILCHVDYKTVEMIPAKRPLTSYSTYDNQSKYFETKLVPDLQGKMSICVGRKSGSATVNINIDEYDLEKTYSTWKKNFHKSALHNKSNLENDRFLTVNESAERSDKNPNVQNRNPPYANPDGPFEKEKLNIPKQARDHLDRTLTPLPNADKDPTFKKKSCTAYQDSFSLLRPYGDVQPEEVKGVKRTNFPWIHSNGMKQILTYNYPSGDDHAYGLFPCAEEVHGSAVQVHDSAEEVYGSAEEVHDSAEEVHDSAVEEHGSAEEVHGSTDAPRHFVASQNGDSDTYCVHANYSRGRSEEHLEHPLNQVDANNQSKRCDIHSSYKTDEFGKNLPNFHQPQRGKALRREGSPSEGAELKEQYDHREDLKNYEHGHAENSGYFGYGKNCQCAHNKVVPLSHFGTPDV</sequence>
<reference evidence="3" key="1">
    <citation type="submission" date="2017-04" db="EMBL/GenBank/DDBJ databases">
        <title>Plasmodium gonderi genome.</title>
        <authorList>
            <person name="Arisue N."/>
            <person name="Honma H."/>
            <person name="Kawai S."/>
            <person name="Tougan T."/>
            <person name="Tanabe K."/>
            <person name="Horii T."/>
        </authorList>
    </citation>
    <scope>NUCLEOTIDE SEQUENCE [LARGE SCALE GENOMIC DNA]</scope>
    <source>
        <strain evidence="3">ATCC 30045</strain>
    </source>
</reference>
<evidence type="ECO:0000313" key="2">
    <source>
        <dbReference type="EMBL" id="GAW83677.1"/>
    </source>
</evidence>
<dbReference type="EMBL" id="BDQF01000015">
    <property type="protein sequence ID" value="GAW83677.1"/>
    <property type="molecule type" value="Genomic_DNA"/>
</dbReference>
<feature type="region of interest" description="Disordered" evidence="1">
    <location>
        <begin position="391"/>
        <end position="424"/>
    </location>
</feature>
<keyword evidence="3" id="KW-1185">Reference proteome</keyword>
<name>A0A1Y1JR21_PLAGO</name>
<dbReference type="RefSeq" id="XP_028546266.1">
    <property type="nucleotide sequence ID" value="XM_028690465.1"/>
</dbReference>
<evidence type="ECO:0000313" key="3">
    <source>
        <dbReference type="Proteomes" id="UP000195521"/>
    </source>
</evidence>
<feature type="compositionally biased region" description="Basic and acidic residues" evidence="1">
    <location>
        <begin position="320"/>
        <end position="336"/>
    </location>
</feature>
<evidence type="ECO:0000256" key="1">
    <source>
        <dbReference type="SAM" id="MobiDB-lite"/>
    </source>
</evidence>
<dbReference type="Proteomes" id="UP000195521">
    <property type="component" value="Unassembled WGS sequence"/>
</dbReference>
<feature type="region of interest" description="Disordered" evidence="1">
    <location>
        <begin position="320"/>
        <end position="343"/>
    </location>
</feature>
<proteinExistence type="predicted"/>
<organism evidence="2 3">
    <name type="scientific">Plasmodium gonderi</name>
    <dbReference type="NCBI Taxonomy" id="77519"/>
    <lineage>
        <taxon>Eukaryota</taxon>
        <taxon>Sar</taxon>
        <taxon>Alveolata</taxon>
        <taxon>Apicomplexa</taxon>
        <taxon>Aconoidasida</taxon>
        <taxon>Haemosporida</taxon>
        <taxon>Plasmodiidae</taxon>
        <taxon>Plasmodium</taxon>
        <taxon>Plasmodium (Plasmodium)</taxon>
    </lineage>
</organism>
<feature type="compositionally biased region" description="Basic and acidic residues" evidence="1">
    <location>
        <begin position="407"/>
        <end position="424"/>
    </location>
</feature>
<dbReference type="GeneID" id="39750423"/>
<dbReference type="AlphaFoldDB" id="A0A1Y1JR21"/>
<feature type="region of interest" description="Disordered" evidence="1">
    <location>
        <begin position="164"/>
        <end position="188"/>
    </location>
</feature>
<comment type="caution">
    <text evidence="2">The sequence shown here is derived from an EMBL/GenBank/DDBJ whole genome shotgun (WGS) entry which is preliminary data.</text>
</comment>
<accession>A0A1Y1JR21</accession>
<gene>
    <name evidence="2" type="ORF">PGO_144750</name>
</gene>
<dbReference type="OrthoDB" id="387413at2759"/>